<dbReference type="SUPFAM" id="SSF82693">
    <property type="entry name" value="Multidrug efflux transporter AcrB pore domain, PN1, PN2, PC1 and PC2 subdomains"/>
    <property type="match status" value="2"/>
</dbReference>
<evidence type="ECO:0000313" key="2">
    <source>
        <dbReference type="EMBL" id="AVP98314.1"/>
    </source>
</evidence>
<feature type="transmembrane region" description="Helical" evidence="1">
    <location>
        <begin position="435"/>
        <end position="460"/>
    </location>
</feature>
<dbReference type="PANTHER" id="PTHR32063">
    <property type="match status" value="1"/>
</dbReference>
<dbReference type="Gene3D" id="3.30.2090.10">
    <property type="entry name" value="Multidrug efflux transporter AcrB TolC docking domain, DN and DC subdomains"/>
    <property type="match status" value="2"/>
</dbReference>
<dbReference type="InterPro" id="IPR027463">
    <property type="entry name" value="AcrB_DN_DC_subdom"/>
</dbReference>
<evidence type="ECO:0000256" key="1">
    <source>
        <dbReference type="SAM" id="Phobius"/>
    </source>
</evidence>
<dbReference type="Proteomes" id="UP000241074">
    <property type="component" value="Chromosome"/>
</dbReference>
<dbReference type="Gene3D" id="3.30.70.1440">
    <property type="entry name" value="Multidrug efflux transporter AcrB pore domain"/>
    <property type="match status" value="1"/>
</dbReference>
<dbReference type="PANTHER" id="PTHR32063:SF0">
    <property type="entry name" value="SWARMING MOTILITY PROTEIN SWRC"/>
    <property type="match status" value="1"/>
</dbReference>
<name>A0A2P1PTZ6_9GAMM</name>
<dbReference type="GO" id="GO:0005886">
    <property type="term" value="C:plasma membrane"/>
    <property type="evidence" value="ECO:0007669"/>
    <property type="project" value="TreeGrafter"/>
</dbReference>
<dbReference type="AlphaFoldDB" id="A0A2P1PTZ6"/>
<keyword evidence="1" id="KW-1133">Transmembrane helix</keyword>
<dbReference type="KEGG" id="xba:C7S18_14435"/>
<feature type="transmembrane region" description="Helical" evidence="1">
    <location>
        <begin position="895"/>
        <end position="914"/>
    </location>
</feature>
<dbReference type="Gene3D" id="1.20.1640.10">
    <property type="entry name" value="Multidrug efflux transporter AcrB transmembrane domain"/>
    <property type="match status" value="2"/>
</dbReference>
<reference evidence="2 3" key="2">
    <citation type="submission" date="2018-03" db="EMBL/GenBank/DDBJ databases">
        <authorList>
            <person name="Keele B.F."/>
        </authorList>
    </citation>
    <scope>NUCLEOTIDE SEQUENCE [LARGE SCALE GENOMIC DNA]</scope>
    <source>
        <strain evidence="2 3">D13</strain>
    </source>
</reference>
<sequence>MDAQAEQLAEPHFPFAVPGGHSSAKPTHIGNHCVMFAISCGLTDMEDAMPAHWTQTYRAQIIVALLLLCGAGVMALFRLPLQLLPDLEEPSISIWTAWPGSAPSEIERAITEPQERVMRGLEGLSEISANANAGNSFLNLQFAPGTDLDPVFVEVISRLQRVPALPREASPPVVTRGSDGPERTLIYYFVQMLPGTEGPVERYQALVEQKVLPRLQQVPGVASARINSGPDSELRIEIDPVRAAALGIQLPSLVATLSSLDDVSAGAVEFGRTSYTLRLHGRFEPEALDQLPVGQIDGRVVRLSEIGQARFQRPDRAGFSYQNGNPALTLQLFRESNTNVLDTLARLDQEVAAIRDEVLTPAGLAMEKSFEPGIFIKRALSFLGGNLGLGLVAALICLWLFLRDVRATVLIAIAVPVSLCCTLLVLALLGRNLNMISIAGLAFAVGMVMDAAIVVVESALSEQKRGASLVQAAVQGTRRVAGALVASTVTTVAVFLPVLALKDVEGQVFADLALTISIAVVVSLAVALWVVPALLPMLIRSDADRRLDVAWPKLAARLASASEPTRRAVPIALLLVVGPILAAIWLAPPRDYLPPVKRAAVDAFLQMPPGMGADRIESELVQPILERMRPYMEGKQEPALLNYYIITWPNGGTLGARVKDPSRIGELETLLNDKILAGLPDMQAFAREGELFGAFGGGARSIWIHLRGSEIEALQTAAARAETLIRAALPNADVQTNPNAAADAVEIAVLPNDQRLAELGLNRAWLADSLRVLGDGRFLGEYFDGERRQPILLRAPAATALEDLAATPLATPAGAVGLGELADLSRTRAPAELRRVNFSRAVTVSIAPSDSEALEDVMALLSRDVLPTLRRDLPVGISLEVGGSAGKLDALSMSLLSNLGLALLCLALILMLLLRSAFDTAAVLATLPLAALGGVLGLRILGWFVPQPLDLLTMIGFVMLLSMVVANAVLLVSETRAAEADGNSLDAAIEIALSERLRALTLGALTGVVGALPLAVSPGPAAAIYRGLAAVTCGGVTLSLLLVAVLIPALLHLPRAWRGQHEPMNLINTSVPSHLGVSP</sequence>
<feature type="transmembrane region" description="Helical" evidence="1">
    <location>
        <begin position="921"/>
        <end position="945"/>
    </location>
</feature>
<feature type="transmembrane region" description="Helical" evidence="1">
    <location>
        <begin position="568"/>
        <end position="587"/>
    </location>
</feature>
<dbReference type="Gene3D" id="3.30.70.1320">
    <property type="entry name" value="Multidrug efflux transporter AcrB pore domain like"/>
    <property type="match status" value="1"/>
</dbReference>
<dbReference type="SUPFAM" id="SSF82714">
    <property type="entry name" value="Multidrug efflux transporter AcrB TolC docking domain, DN and DC subdomains"/>
    <property type="match status" value="1"/>
</dbReference>
<dbReference type="GO" id="GO:0042910">
    <property type="term" value="F:xenobiotic transmembrane transporter activity"/>
    <property type="evidence" value="ECO:0007669"/>
    <property type="project" value="TreeGrafter"/>
</dbReference>
<keyword evidence="3" id="KW-1185">Reference proteome</keyword>
<evidence type="ECO:0000313" key="3">
    <source>
        <dbReference type="Proteomes" id="UP000241074"/>
    </source>
</evidence>
<dbReference type="InterPro" id="IPR001036">
    <property type="entry name" value="Acrflvin-R"/>
</dbReference>
<accession>A0A2P1PTZ6</accession>
<feature type="transmembrane region" description="Helical" evidence="1">
    <location>
        <begin position="512"/>
        <end position="535"/>
    </location>
</feature>
<feature type="transmembrane region" description="Helical" evidence="1">
    <location>
        <begin position="999"/>
        <end position="1016"/>
    </location>
</feature>
<protein>
    <submittedName>
        <fullName evidence="2">AcrB/AcrD/AcrF family protein</fullName>
    </submittedName>
</protein>
<reference evidence="2 3" key="1">
    <citation type="submission" date="2018-03" db="EMBL/GenBank/DDBJ databases">
        <title>Ahniella affigens gen. nov., sp. nov., a gammaproteobacterium isolated from sandy soil near a stream.</title>
        <authorList>
            <person name="Ko Y."/>
            <person name="Kim J.-H."/>
        </authorList>
    </citation>
    <scope>NUCLEOTIDE SEQUENCE [LARGE SCALE GENOMIC DNA]</scope>
    <source>
        <strain evidence="2 3">D13</strain>
    </source>
</reference>
<proteinExistence type="predicted"/>
<dbReference type="EMBL" id="CP027860">
    <property type="protein sequence ID" value="AVP98314.1"/>
    <property type="molecule type" value="Genomic_DNA"/>
</dbReference>
<gene>
    <name evidence="2" type="ORF">C7S18_14435</name>
</gene>
<dbReference type="SUPFAM" id="SSF82866">
    <property type="entry name" value="Multidrug efflux transporter AcrB transmembrane domain"/>
    <property type="match status" value="2"/>
</dbReference>
<feature type="transmembrane region" description="Helical" evidence="1">
    <location>
        <begin position="61"/>
        <end position="81"/>
    </location>
</feature>
<dbReference type="Gene3D" id="3.30.70.1430">
    <property type="entry name" value="Multidrug efflux transporter AcrB pore domain"/>
    <property type="match status" value="2"/>
</dbReference>
<keyword evidence="1" id="KW-0472">Membrane</keyword>
<feature type="transmembrane region" description="Helical" evidence="1">
    <location>
        <begin position="1028"/>
        <end position="1051"/>
    </location>
</feature>
<feature type="transmembrane region" description="Helical" evidence="1">
    <location>
        <begin position="951"/>
        <end position="972"/>
    </location>
</feature>
<organism evidence="2 3">
    <name type="scientific">Ahniella affigens</name>
    <dbReference type="NCBI Taxonomy" id="2021234"/>
    <lineage>
        <taxon>Bacteria</taxon>
        <taxon>Pseudomonadati</taxon>
        <taxon>Pseudomonadota</taxon>
        <taxon>Gammaproteobacteria</taxon>
        <taxon>Lysobacterales</taxon>
        <taxon>Rhodanobacteraceae</taxon>
        <taxon>Ahniella</taxon>
    </lineage>
</organism>
<keyword evidence="1" id="KW-0812">Transmembrane</keyword>
<dbReference type="PRINTS" id="PR00702">
    <property type="entry name" value="ACRIFLAVINRP"/>
</dbReference>
<feature type="transmembrane region" description="Helical" evidence="1">
    <location>
        <begin position="480"/>
        <end position="500"/>
    </location>
</feature>
<dbReference type="Pfam" id="PF00873">
    <property type="entry name" value="ACR_tran"/>
    <property type="match status" value="2"/>
</dbReference>
<feature type="transmembrane region" description="Helical" evidence="1">
    <location>
        <begin position="409"/>
        <end position="429"/>
    </location>
</feature>
<feature type="transmembrane region" description="Helical" evidence="1">
    <location>
        <begin position="379"/>
        <end position="402"/>
    </location>
</feature>